<dbReference type="AlphaFoldDB" id="A0A2U1AGU3"/>
<name>A0A2U1AGU3_9BACT</name>
<protein>
    <submittedName>
        <fullName evidence="6">ABC-2 type transport system ATP-binding protein</fullName>
    </submittedName>
</protein>
<dbReference type="InterPro" id="IPR003593">
    <property type="entry name" value="AAA+_ATPase"/>
</dbReference>
<comment type="caution">
    <text evidence="6">The sequence shown here is derived from an EMBL/GenBank/DDBJ whole genome shotgun (WGS) entry which is preliminary data.</text>
</comment>
<dbReference type="Proteomes" id="UP000245959">
    <property type="component" value="Unassembled WGS sequence"/>
</dbReference>
<keyword evidence="7" id="KW-1185">Reference proteome</keyword>
<comment type="similarity">
    <text evidence="1">Belongs to the ABC transporter superfamily.</text>
</comment>
<dbReference type="GO" id="GO:0016887">
    <property type="term" value="F:ATP hydrolysis activity"/>
    <property type="evidence" value="ECO:0007669"/>
    <property type="project" value="InterPro"/>
</dbReference>
<dbReference type="SMART" id="SM00382">
    <property type="entry name" value="AAA"/>
    <property type="match status" value="1"/>
</dbReference>
<dbReference type="Pfam" id="PF00005">
    <property type="entry name" value="ABC_tran"/>
    <property type="match status" value="1"/>
</dbReference>
<proteinExistence type="inferred from homology"/>
<reference evidence="6 7" key="1">
    <citation type="submission" date="2018-04" db="EMBL/GenBank/DDBJ databases">
        <title>Genomic Encyclopedia of Type Strains, Phase IV (KMG-IV): sequencing the most valuable type-strain genomes for metagenomic binning, comparative biology and taxonomic classification.</title>
        <authorList>
            <person name="Goeker M."/>
        </authorList>
    </citation>
    <scope>NUCLEOTIDE SEQUENCE [LARGE SCALE GENOMIC DNA]</scope>
    <source>
        <strain evidence="6 7">DSM 14823</strain>
    </source>
</reference>
<dbReference type="GO" id="GO:0005524">
    <property type="term" value="F:ATP binding"/>
    <property type="evidence" value="ECO:0007669"/>
    <property type="project" value="UniProtKB-KW"/>
</dbReference>
<evidence type="ECO:0000313" key="6">
    <source>
        <dbReference type="EMBL" id="PVY35594.1"/>
    </source>
</evidence>
<accession>A0A2U1AGU3</accession>
<keyword evidence="4 6" id="KW-0067">ATP-binding</keyword>
<dbReference type="EMBL" id="QEKH01000040">
    <property type="protein sequence ID" value="PVY35594.1"/>
    <property type="molecule type" value="Genomic_DNA"/>
</dbReference>
<evidence type="ECO:0000259" key="5">
    <source>
        <dbReference type="PROSITE" id="PS50893"/>
    </source>
</evidence>
<keyword evidence="2" id="KW-0813">Transport</keyword>
<dbReference type="SUPFAM" id="SSF52540">
    <property type="entry name" value="P-loop containing nucleoside triphosphate hydrolases"/>
    <property type="match status" value="1"/>
</dbReference>
<feature type="domain" description="ABC transporter" evidence="5">
    <location>
        <begin position="23"/>
        <end position="256"/>
    </location>
</feature>
<dbReference type="Gene3D" id="3.40.50.300">
    <property type="entry name" value="P-loop containing nucleotide triphosphate hydrolases"/>
    <property type="match status" value="1"/>
</dbReference>
<dbReference type="InterPro" id="IPR027417">
    <property type="entry name" value="P-loop_NTPase"/>
</dbReference>
<dbReference type="PROSITE" id="PS50893">
    <property type="entry name" value="ABC_TRANSPORTER_2"/>
    <property type="match status" value="1"/>
</dbReference>
<keyword evidence="3" id="KW-0547">Nucleotide-binding</keyword>
<evidence type="ECO:0000256" key="4">
    <source>
        <dbReference type="ARBA" id="ARBA00022840"/>
    </source>
</evidence>
<evidence type="ECO:0000256" key="3">
    <source>
        <dbReference type="ARBA" id="ARBA00022741"/>
    </source>
</evidence>
<organism evidence="6 7">
    <name type="scientific">Victivallis vadensis</name>
    <dbReference type="NCBI Taxonomy" id="172901"/>
    <lineage>
        <taxon>Bacteria</taxon>
        <taxon>Pseudomonadati</taxon>
        <taxon>Lentisphaerota</taxon>
        <taxon>Lentisphaeria</taxon>
        <taxon>Victivallales</taxon>
        <taxon>Victivallaceae</taxon>
        <taxon>Victivallis</taxon>
    </lineage>
</organism>
<gene>
    <name evidence="6" type="ORF">C8D82_1401</name>
</gene>
<evidence type="ECO:0000313" key="7">
    <source>
        <dbReference type="Proteomes" id="UP000245959"/>
    </source>
</evidence>
<evidence type="ECO:0000256" key="2">
    <source>
        <dbReference type="ARBA" id="ARBA00022448"/>
    </source>
</evidence>
<evidence type="ECO:0000256" key="1">
    <source>
        <dbReference type="ARBA" id="ARBA00005417"/>
    </source>
</evidence>
<sequence length="335" mass="36876">MEMGEVTEQGAEQVSMDMEDAVIRTENLSKTYKRWFRPGTCALNDLTITVPKGSIFGFLGPNGAGKTTTIKILMDLIKCTAGKAYVLGKPSYDVDVKAKIGFLPDSPAFSPQLTAYEFLNICAKLLRLPSEVRPGRIEEVLSDVKMADHARDKIGSFSRGMLQRVGVAQALLNKPELLILDEPLLGLDPFGRQEFKNIILSQRERGTSVFFSSHILSDVEEICDRIAILNKGRLLCTGRLDELLSANGATVTIAPGHDDILKDLITTASGTSRQPDGAWVLNFEHLESVKPRLDELAGSFPEAVKVSAGHEKLEDFFFRCLENDRSKAAMDDEAK</sequence>
<dbReference type="InterPro" id="IPR003439">
    <property type="entry name" value="ABC_transporter-like_ATP-bd"/>
</dbReference>
<dbReference type="PANTHER" id="PTHR43335">
    <property type="entry name" value="ABC TRANSPORTER, ATP-BINDING PROTEIN"/>
    <property type="match status" value="1"/>
</dbReference>
<dbReference type="PANTHER" id="PTHR43335:SF4">
    <property type="entry name" value="ABC TRANSPORTER, ATP-BINDING PROTEIN"/>
    <property type="match status" value="1"/>
</dbReference>